<reference evidence="2 3" key="1">
    <citation type="submission" date="2023-09" db="EMBL/GenBank/DDBJ databases">
        <authorList>
            <person name="Golyshina O.V."/>
            <person name="Lunev E.A."/>
            <person name="Bargiela R."/>
            <person name="Gaines M.C."/>
            <person name="Daum B."/>
            <person name="Bale N.J."/>
            <person name="Koenen M."/>
            <person name="Sinninghe Damst J.S."/>
            <person name="Yakimov M."/>
            <person name="Golyshin P.N."/>
        </authorList>
    </citation>
    <scope>NUCLEOTIDE SEQUENCE [LARGE SCALE GENOMIC DNA]</scope>
    <source>
        <strain evidence="2 3">M1</strain>
    </source>
</reference>
<evidence type="ECO:0000313" key="2">
    <source>
        <dbReference type="EMBL" id="WYX99910.1"/>
    </source>
</evidence>
<dbReference type="PANTHER" id="PTHR43721">
    <property type="entry name" value="ELONGATION FACTOR TU-RELATED"/>
    <property type="match status" value="1"/>
</dbReference>
<dbReference type="Gene3D" id="2.40.30.10">
    <property type="entry name" value="Translation factors"/>
    <property type="match status" value="1"/>
</dbReference>
<feature type="domain" description="Translation elongation factor EFTu-like" evidence="1">
    <location>
        <begin position="155"/>
        <end position="221"/>
    </location>
</feature>
<dbReference type="Proteomes" id="UP001451606">
    <property type="component" value="Chromosome"/>
</dbReference>
<dbReference type="RefSeq" id="WP_393971869.1">
    <property type="nucleotide sequence ID" value="NZ_CP133772.1"/>
</dbReference>
<evidence type="ECO:0000259" key="1">
    <source>
        <dbReference type="Pfam" id="PF03144"/>
    </source>
</evidence>
<organism evidence="2 3">
    <name type="scientific">Oxyplasma meridianum</name>
    <dbReference type="NCBI Taxonomy" id="3073602"/>
    <lineage>
        <taxon>Archaea</taxon>
        <taxon>Methanobacteriati</taxon>
        <taxon>Thermoplasmatota</taxon>
        <taxon>Thermoplasmata</taxon>
        <taxon>Thermoplasmatales</taxon>
        <taxon>Thermoplasmataceae</taxon>
        <taxon>Oxyplasma</taxon>
    </lineage>
</organism>
<dbReference type="GeneID" id="95967183"/>
<protein>
    <submittedName>
        <fullName evidence="2">EF-Tu/IF-2/RF-3 family GTPase</fullName>
    </submittedName>
</protein>
<dbReference type="InterPro" id="IPR009000">
    <property type="entry name" value="Transl_B-barrel_sf"/>
</dbReference>
<accession>A0AAX4NEK2</accession>
<sequence>MSSLNVLVFNIPEVLREISKKNTDSDITIHSRKDGDLITTFLEPSRFPEKLSSLTDCIYPADYAIVGVDEIDRSFGEALMALDLMGKTHGLMVASNEESAERARKITKGTVLEKYEIYTGSPMGVVEKLIQFKPQREERGTLVIIDHFFQVKSVGTVILGFVLSGKLSKHQKLFISGLNREVQVRSIQMHDVDVDEAHSGSRVGAALKNVDADEIQRGMFLSDNLLKQGKEISGKVIFHSALRKVPDGDFEIFVSDEMIYQRGQMVSGKMVLDRPIPLVNERLLFSNPNLSPRILGKMEIGK</sequence>
<dbReference type="GO" id="GO:0003746">
    <property type="term" value="F:translation elongation factor activity"/>
    <property type="evidence" value="ECO:0007669"/>
    <property type="project" value="TreeGrafter"/>
</dbReference>
<gene>
    <name evidence="2" type="ORF">OXIME_000456</name>
</gene>
<dbReference type="InterPro" id="IPR050055">
    <property type="entry name" value="EF-Tu_GTPase"/>
</dbReference>
<dbReference type="PANTHER" id="PTHR43721:SF11">
    <property type="entry name" value="SELENOCYSTEINE-SPECIFIC ELONGATION FACTOR"/>
    <property type="match status" value="1"/>
</dbReference>
<dbReference type="Pfam" id="PF03144">
    <property type="entry name" value="GTP_EFTU_D2"/>
    <property type="match status" value="1"/>
</dbReference>
<dbReference type="KEGG" id="omr:OXIME_000456"/>
<dbReference type="GO" id="GO:0001514">
    <property type="term" value="P:selenocysteine incorporation"/>
    <property type="evidence" value="ECO:0007669"/>
    <property type="project" value="TreeGrafter"/>
</dbReference>
<dbReference type="SUPFAM" id="SSF50447">
    <property type="entry name" value="Translation proteins"/>
    <property type="match status" value="1"/>
</dbReference>
<dbReference type="AlphaFoldDB" id="A0AAX4NEK2"/>
<keyword evidence="3" id="KW-1185">Reference proteome</keyword>
<dbReference type="CDD" id="cd03696">
    <property type="entry name" value="SelB_II"/>
    <property type="match status" value="1"/>
</dbReference>
<evidence type="ECO:0000313" key="3">
    <source>
        <dbReference type="Proteomes" id="UP001451606"/>
    </source>
</evidence>
<proteinExistence type="predicted"/>
<name>A0AAX4NEK2_9ARCH</name>
<dbReference type="EMBL" id="CP133772">
    <property type="protein sequence ID" value="WYX99910.1"/>
    <property type="molecule type" value="Genomic_DNA"/>
</dbReference>
<dbReference type="GO" id="GO:0005525">
    <property type="term" value="F:GTP binding"/>
    <property type="evidence" value="ECO:0007669"/>
    <property type="project" value="InterPro"/>
</dbReference>
<dbReference type="InterPro" id="IPR004161">
    <property type="entry name" value="EFTu-like_2"/>
</dbReference>